<dbReference type="Proteomes" id="UP000823674">
    <property type="component" value="Chromosome A02"/>
</dbReference>
<evidence type="ECO:0000313" key="2">
    <source>
        <dbReference type="Proteomes" id="UP000823674"/>
    </source>
</evidence>
<keyword evidence="2" id="KW-1185">Reference proteome</keyword>
<reference evidence="1 2" key="1">
    <citation type="submission" date="2021-03" db="EMBL/GenBank/DDBJ databases">
        <authorList>
            <person name="King G.J."/>
            <person name="Bancroft I."/>
            <person name="Baten A."/>
            <person name="Bloomfield J."/>
            <person name="Borpatragohain P."/>
            <person name="He Z."/>
            <person name="Irish N."/>
            <person name="Irwin J."/>
            <person name="Liu K."/>
            <person name="Mauleon R.P."/>
            <person name="Moore J."/>
            <person name="Morris R."/>
            <person name="Ostergaard L."/>
            <person name="Wang B."/>
            <person name="Wells R."/>
        </authorList>
    </citation>
    <scope>NUCLEOTIDE SEQUENCE [LARGE SCALE GENOMIC DNA]</scope>
    <source>
        <strain evidence="1">R-o-18</strain>
        <tissue evidence="1">Leaf</tissue>
    </source>
</reference>
<protein>
    <submittedName>
        <fullName evidence="1">Uncharacterized protein</fullName>
    </submittedName>
</protein>
<organism evidence="1 2">
    <name type="scientific">Brassica rapa subsp. trilocularis</name>
    <dbReference type="NCBI Taxonomy" id="1813537"/>
    <lineage>
        <taxon>Eukaryota</taxon>
        <taxon>Viridiplantae</taxon>
        <taxon>Streptophyta</taxon>
        <taxon>Embryophyta</taxon>
        <taxon>Tracheophyta</taxon>
        <taxon>Spermatophyta</taxon>
        <taxon>Magnoliopsida</taxon>
        <taxon>eudicotyledons</taxon>
        <taxon>Gunneridae</taxon>
        <taxon>Pentapetalae</taxon>
        <taxon>rosids</taxon>
        <taxon>malvids</taxon>
        <taxon>Brassicales</taxon>
        <taxon>Brassicaceae</taxon>
        <taxon>Brassiceae</taxon>
        <taxon>Brassica</taxon>
    </lineage>
</organism>
<evidence type="ECO:0000313" key="1">
    <source>
        <dbReference type="EMBL" id="KAG5410274.1"/>
    </source>
</evidence>
<accession>A0ABQ7NHE8</accession>
<proteinExistence type="predicted"/>
<gene>
    <name evidence="1" type="primary">A02p030240.1_BraROA</name>
    <name evidence="1" type="ORF">IGI04_006593</name>
</gene>
<dbReference type="EMBL" id="JADBGQ010000002">
    <property type="protein sequence ID" value="KAG5410274.1"/>
    <property type="molecule type" value="Genomic_DNA"/>
</dbReference>
<sequence length="111" mass="13129">ITLGRLTEDFSEAFLKSLLMHFMLEDFPRSLPESSILKDFWNNSWKTLGRLSKDSRETLGRLSKDSRKTHERLSEDFLEKFLMYFMLEDFVGSLQKVFQILLPKGVQIYLC</sequence>
<feature type="non-terminal residue" evidence="1">
    <location>
        <position position="1"/>
    </location>
</feature>
<name>A0ABQ7NHE8_BRACM</name>
<comment type="caution">
    <text evidence="1">The sequence shown here is derived from an EMBL/GenBank/DDBJ whole genome shotgun (WGS) entry which is preliminary data.</text>
</comment>